<evidence type="ECO:0000313" key="4">
    <source>
        <dbReference type="EMBL" id="KAF6149769.1"/>
    </source>
</evidence>
<keyword evidence="1" id="KW-0863">Zinc-finger</keyword>
<feature type="domain" description="CCHC-type" evidence="3">
    <location>
        <begin position="127"/>
        <end position="140"/>
    </location>
</feature>
<gene>
    <name evidence="4" type="ORF">GIB67_017502</name>
</gene>
<dbReference type="SUPFAM" id="SSF57756">
    <property type="entry name" value="Retrovirus zinc finger-like domains"/>
    <property type="match status" value="1"/>
</dbReference>
<evidence type="ECO:0000313" key="5">
    <source>
        <dbReference type="Proteomes" id="UP000541444"/>
    </source>
</evidence>
<dbReference type="EMBL" id="JACGCM010001782">
    <property type="protein sequence ID" value="KAF6149769.1"/>
    <property type="molecule type" value="Genomic_DNA"/>
</dbReference>
<name>A0A7J7M4G2_9MAGN</name>
<dbReference type="Gene3D" id="4.10.60.10">
    <property type="entry name" value="Zinc finger, CCHC-type"/>
    <property type="match status" value="1"/>
</dbReference>
<evidence type="ECO:0000259" key="3">
    <source>
        <dbReference type="PROSITE" id="PS50158"/>
    </source>
</evidence>
<dbReference type="PROSITE" id="PS50158">
    <property type="entry name" value="ZF_CCHC"/>
    <property type="match status" value="1"/>
</dbReference>
<evidence type="ECO:0000256" key="1">
    <source>
        <dbReference type="PROSITE-ProRule" id="PRU00047"/>
    </source>
</evidence>
<proteinExistence type="predicted"/>
<dbReference type="GO" id="GO:0008270">
    <property type="term" value="F:zinc ion binding"/>
    <property type="evidence" value="ECO:0007669"/>
    <property type="project" value="UniProtKB-KW"/>
</dbReference>
<dbReference type="InterPro" id="IPR036875">
    <property type="entry name" value="Znf_CCHC_sf"/>
</dbReference>
<keyword evidence="1" id="KW-0862">Zinc</keyword>
<accession>A0A7J7M4G2</accession>
<dbReference type="GO" id="GO:0003676">
    <property type="term" value="F:nucleic acid binding"/>
    <property type="evidence" value="ECO:0007669"/>
    <property type="project" value="InterPro"/>
</dbReference>
<evidence type="ECO:0000256" key="2">
    <source>
        <dbReference type="SAM" id="MobiDB-lite"/>
    </source>
</evidence>
<keyword evidence="1" id="KW-0479">Metal-binding</keyword>
<feature type="compositionally biased region" description="Basic and acidic residues" evidence="2">
    <location>
        <begin position="66"/>
        <end position="88"/>
    </location>
</feature>
<dbReference type="InterPro" id="IPR001878">
    <property type="entry name" value="Znf_CCHC"/>
</dbReference>
<dbReference type="AlphaFoldDB" id="A0A7J7M4G2"/>
<organism evidence="4 5">
    <name type="scientific">Kingdonia uniflora</name>
    <dbReference type="NCBI Taxonomy" id="39325"/>
    <lineage>
        <taxon>Eukaryota</taxon>
        <taxon>Viridiplantae</taxon>
        <taxon>Streptophyta</taxon>
        <taxon>Embryophyta</taxon>
        <taxon>Tracheophyta</taxon>
        <taxon>Spermatophyta</taxon>
        <taxon>Magnoliopsida</taxon>
        <taxon>Ranunculales</taxon>
        <taxon>Circaeasteraceae</taxon>
        <taxon>Kingdonia</taxon>
    </lineage>
</organism>
<dbReference type="Proteomes" id="UP000541444">
    <property type="component" value="Unassembled WGS sequence"/>
</dbReference>
<sequence>MSISRYDQRFNKLSRYVPFIVNDEEQNKMKFLKGLRPYFTRFLISSGASTYREVMSKALALEQNDVEDRKSKDLRGQERQDQRPDKGKAVQTQYDSLGSKRQRFEGTLDRVMGGQYFERAQLASRQCWNCGETGHVKQHCLKPARGPQTLRQFQSPVGYQPRPQQTQQFPQ</sequence>
<comment type="caution">
    <text evidence="4">The sequence shown here is derived from an EMBL/GenBank/DDBJ whole genome shotgun (WGS) entry which is preliminary data.</text>
</comment>
<dbReference type="OrthoDB" id="786614at2759"/>
<reference evidence="4 5" key="1">
    <citation type="journal article" date="2020" name="IScience">
        <title>Genome Sequencing of the Endangered Kingdonia uniflora (Circaeasteraceae, Ranunculales) Reveals Potential Mechanisms of Evolutionary Specialization.</title>
        <authorList>
            <person name="Sun Y."/>
            <person name="Deng T."/>
            <person name="Zhang A."/>
            <person name="Moore M.J."/>
            <person name="Landis J.B."/>
            <person name="Lin N."/>
            <person name="Zhang H."/>
            <person name="Zhang X."/>
            <person name="Huang J."/>
            <person name="Zhang X."/>
            <person name="Sun H."/>
            <person name="Wang H."/>
        </authorList>
    </citation>
    <scope>NUCLEOTIDE SEQUENCE [LARGE SCALE GENOMIC DNA]</scope>
    <source>
        <strain evidence="4">TB1705</strain>
        <tissue evidence="4">Leaf</tissue>
    </source>
</reference>
<protein>
    <recommendedName>
        <fullName evidence="3">CCHC-type domain-containing protein</fullName>
    </recommendedName>
</protein>
<feature type="region of interest" description="Disordered" evidence="2">
    <location>
        <begin position="66"/>
        <end position="96"/>
    </location>
</feature>
<keyword evidence="5" id="KW-1185">Reference proteome</keyword>